<dbReference type="SUPFAM" id="SSF47769">
    <property type="entry name" value="SAM/Pointed domain"/>
    <property type="match status" value="1"/>
</dbReference>
<evidence type="ECO:0000256" key="8">
    <source>
        <dbReference type="ARBA" id="ARBA00022777"/>
    </source>
</evidence>
<reference evidence="17 18" key="1">
    <citation type="journal article" date="2024" name="BMC Genomics">
        <title>De novo assembly and annotation of Popillia japonica's genome with initial clues to its potential as an invasive pest.</title>
        <authorList>
            <person name="Cucini C."/>
            <person name="Boschi S."/>
            <person name="Funari R."/>
            <person name="Cardaioli E."/>
            <person name="Iannotti N."/>
            <person name="Marturano G."/>
            <person name="Paoli F."/>
            <person name="Bruttini M."/>
            <person name="Carapelli A."/>
            <person name="Frati F."/>
            <person name="Nardi F."/>
        </authorList>
    </citation>
    <scope>NUCLEOTIDE SEQUENCE [LARGE SCALE GENOMIC DNA]</scope>
    <source>
        <strain evidence="17">DMR45628</strain>
    </source>
</reference>
<evidence type="ECO:0000256" key="9">
    <source>
        <dbReference type="ARBA" id="ARBA00022840"/>
    </source>
</evidence>
<keyword evidence="3" id="KW-1003">Cell membrane</keyword>
<proteinExistence type="predicted"/>
<dbReference type="InterPro" id="IPR008266">
    <property type="entry name" value="Tyr_kinase_AS"/>
</dbReference>
<feature type="region of interest" description="Disordered" evidence="14">
    <location>
        <begin position="359"/>
        <end position="379"/>
    </location>
</feature>
<dbReference type="PROSITE" id="PS50011">
    <property type="entry name" value="PROTEIN_KINASE_DOM"/>
    <property type="match status" value="1"/>
</dbReference>
<dbReference type="Gene3D" id="1.10.150.50">
    <property type="entry name" value="Transcription Factor, Ets-1"/>
    <property type="match status" value="1"/>
</dbReference>
<dbReference type="InterPro" id="IPR013761">
    <property type="entry name" value="SAM/pointed_sf"/>
</dbReference>
<keyword evidence="6" id="KW-0732">Signal</keyword>
<feature type="domain" description="SAM" evidence="16">
    <location>
        <begin position="386"/>
        <end position="450"/>
    </location>
</feature>
<dbReference type="InterPro" id="IPR011009">
    <property type="entry name" value="Kinase-like_dom_sf"/>
</dbReference>
<dbReference type="Pfam" id="PF07714">
    <property type="entry name" value="PK_Tyr_Ser-Thr"/>
    <property type="match status" value="1"/>
</dbReference>
<keyword evidence="4" id="KW-0597">Phosphoprotein</keyword>
<dbReference type="InterPro" id="IPR000719">
    <property type="entry name" value="Prot_kinase_dom"/>
</dbReference>
<evidence type="ECO:0000256" key="4">
    <source>
        <dbReference type="ARBA" id="ARBA00022553"/>
    </source>
</evidence>
<dbReference type="InterPro" id="IPR050449">
    <property type="entry name" value="Ephrin_rcpt_TKs"/>
</dbReference>
<name>A0AAW1MIS4_POPJA</name>
<dbReference type="GO" id="GO:0005005">
    <property type="term" value="F:transmembrane-ephrin receptor activity"/>
    <property type="evidence" value="ECO:0007669"/>
    <property type="project" value="TreeGrafter"/>
</dbReference>
<evidence type="ECO:0000256" key="10">
    <source>
        <dbReference type="ARBA" id="ARBA00023136"/>
    </source>
</evidence>
<dbReference type="PANTHER" id="PTHR46877">
    <property type="entry name" value="EPH RECEPTOR A5"/>
    <property type="match status" value="1"/>
</dbReference>
<keyword evidence="11" id="KW-0829">Tyrosine-protein kinase</keyword>
<evidence type="ECO:0000256" key="3">
    <source>
        <dbReference type="ARBA" id="ARBA00022475"/>
    </source>
</evidence>
<organism evidence="17 18">
    <name type="scientific">Popillia japonica</name>
    <name type="common">Japanese beetle</name>
    <dbReference type="NCBI Taxonomy" id="7064"/>
    <lineage>
        <taxon>Eukaryota</taxon>
        <taxon>Metazoa</taxon>
        <taxon>Ecdysozoa</taxon>
        <taxon>Arthropoda</taxon>
        <taxon>Hexapoda</taxon>
        <taxon>Insecta</taxon>
        <taxon>Pterygota</taxon>
        <taxon>Neoptera</taxon>
        <taxon>Endopterygota</taxon>
        <taxon>Coleoptera</taxon>
        <taxon>Polyphaga</taxon>
        <taxon>Scarabaeiformia</taxon>
        <taxon>Scarabaeidae</taxon>
        <taxon>Rutelinae</taxon>
        <taxon>Popillia</taxon>
    </lineage>
</organism>
<dbReference type="EC" id="2.7.10.1" evidence="2"/>
<keyword evidence="12" id="KW-0675">Receptor</keyword>
<dbReference type="PROSITE" id="PS50105">
    <property type="entry name" value="SAM_DOMAIN"/>
    <property type="match status" value="1"/>
</dbReference>
<dbReference type="EMBL" id="JASPKY010000038">
    <property type="protein sequence ID" value="KAK9746720.1"/>
    <property type="molecule type" value="Genomic_DNA"/>
</dbReference>
<dbReference type="FunFam" id="1.10.150.50:FF:000001">
    <property type="entry name" value="Ephrin type-A receptor 5"/>
    <property type="match status" value="1"/>
</dbReference>
<dbReference type="InterPro" id="IPR020635">
    <property type="entry name" value="Tyr_kinase_cat_dom"/>
</dbReference>
<dbReference type="SUPFAM" id="SSF56112">
    <property type="entry name" value="Protein kinase-like (PK-like)"/>
    <property type="match status" value="1"/>
</dbReference>
<evidence type="ECO:0000256" key="5">
    <source>
        <dbReference type="ARBA" id="ARBA00022679"/>
    </source>
</evidence>
<evidence type="ECO:0000256" key="13">
    <source>
        <dbReference type="ARBA" id="ARBA00023180"/>
    </source>
</evidence>
<keyword evidence="13" id="KW-0325">Glycoprotein</keyword>
<dbReference type="PRINTS" id="PR00109">
    <property type="entry name" value="TYRKINASE"/>
</dbReference>
<keyword evidence="7" id="KW-0547">Nucleotide-binding</keyword>
<dbReference type="Proteomes" id="UP001458880">
    <property type="component" value="Unassembled WGS sequence"/>
</dbReference>
<dbReference type="GO" id="GO:0007411">
    <property type="term" value="P:axon guidance"/>
    <property type="evidence" value="ECO:0007669"/>
    <property type="project" value="TreeGrafter"/>
</dbReference>
<evidence type="ECO:0000256" key="14">
    <source>
        <dbReference type="SAM" id="MobiDB-lite"/>
    </source>
</evidence>
<feature type="domain" description="Protein kinase" evidence="15">
    <location>
        <begin position="1"/>
        <end position="157"/>
    </location>
</feature>
<evidence type="ECO:0000259" key="15">
    <source>
        <dbReference type="PROSITE" id="PS50011"/>
    </source>
</evidence>
<evidence type="ECO:0000256" key="1">
    <source>
        <dbReference type="ARBA" id="ARBA00004251"/>
    </source>
</evidence>
<evidence type="ECO:0000259" key="16">
    <source>
        <dbReference type="PROSITE" id="PS50105"/>
    </source>
</evidence>
<evidence type="ECO:0000256" key="6">
    <source>
        <dbReference type="ARBA" id="ARBA00022729"/>
    </source>
</evidence>
<gene>
    <name evidence="17" type="ORF">QE152_g5988</name>
</gene>
<evidence type="ECO:0000256" key="11">
    <source>
        <dbReference type="ARBA" id="ARBA00023137"/>
    </source>
</evidence>
<keyword evidence="8" id="KW-0418">Kinase</keyword>
<keyword evidence="10" id="KW-0472">Membrane</keyword>
<keyword evidence="5" id="KW-0808">Transferase</keyword>
<sequence>MLRGIAAGMQYLSDMNYVHRDLAARNVLVNSQLVCKIADFGLSREIESATEGAYTTRGGKIPVRWTAPEAIAFRKFTSASDVWSMGIVCWEVMSYGERPYWNWSNQDVIKSIEKGYRLPAPMDCPEAIYQLMLDCWQKERTHRPTFQSIVKTLDKLIRVPDTLRKIAQNRRQPPFNPYFWHTRNHLTDRSDDLRLSDASIFQNPAARSFNSLRRDGAPPNWGFLRLSDASIFQNPAARSFNSLRRDGAPPNWGFANIDANFDVGGGAPSRGNQFLNDLDECSEGHDENWERNNFEMEGTSPENDLNSYSDLIYDNRRVAGNPDDNSYGFLRGVVRDVNCGVNFERDDVNSDRWQMNEGLNLNRWSPPRDTNHRSTNPLAADAPDLTNFTSVEEWLNSIKMARYLENFHAGGINTMDAVVNLTVKELTELGITLVGHQKKIMNSVQNIRAQIRVNGSEGFLV</sequence>
<dbReference type="FunFam" id="1.10.510.10:FF:000268">
    <property type="entry name" value="Receptor protein-tyrosine kinase"/>
    <property type="match status" value="1"/>
</dbReference>
<dbReference type="GO" id="GO:0005524">
    <property type="term" value="F:ATP binding"/>
    <property type="evidence" value="ECO:0007669"/>
    <property type="project" value="UniProtKB-KW"/>
</dbReference>
<dbReference type="Gene3D" id="1.10.510.10">
    <property type="entry name" value="Transferase(Phosphotransferase) domain 1"/>
    <property type="match status" value="1"/>
</dbReference>
<dbReference type="CDD" id="cd09488">
    <property type="entry name" value="SAM_EPH-R"/>
    <property type="match status" value="1"/>
</dbReference>
<keyword evidence="18" id="KW-1185">Reference proteome</keyword>
<comment type="subcellular location">
    <subcellularLocation>
        <location evidence="1">Cell membrane</location>
        <topology evidence="1">Single-pass type I membrane protein</topology>
    </subcellularLocation>
</comment>
<dbReference type="Pfam" id="PF00536">
    <property type="entry name" value="SAM_1"/>
    <property type="match status" value="1"/>
</dbReference>
<dbReference type="PROSITE" id="PS00109">
    <property type="entry name" value="PROTEIN_KINASE_TYR"/>
    <property type="match status" value="1"/>
</dbReference>
<evidence type="ECO:0000313" key="18">
    <source>
        <dbReference type="Proteomes" id="UP001458880"/>
    </source>
</evidence>
<dbReference type="InterPro" id="IPR001660">
    <property type="entry name" value="SAM"/>
</dbReference>
<protein>
    <recommendedName>
        <fullName evidence="2">receptor protein-tyrosine kinase</fullName>
        <ecNumber evidence="2">2.7.10.1</ecNumber>
    </recommendedName>
</protein>
<dbReference type="SMART" id="SM00219">
    <property type="entry name" value="TyrKc"/>
    <property type="match status" value="1"/>
</dbReference>
<comment type="caution">
    <text evidence="17">The sequence shown here is derived from an EMBL/GenBank/DDBJ whole genome shotgun (WGS) entry which is preliminary data.</text>
</comment>
<dbReference type="GO" id="GO:0005886">
    <property type="term" value="C:plasma membrane"/>
    <property type="evidence" value="ECO:0007669"/>
    <property type="project" value="UniProtKB-SubCell"/>
</dbReference>
<dbReference type="InterPro" id="IPR001245">
    <property type="entry name" value="Ser-Thr/Tyr_kinase_cat_dom"/>
</dbReference>
<evidence type="ECO:0000256" key="2">
    <source>
        <dbReference type="ARBA" id="ARBA00011902"/>
    </source>
</evidence>
<dbReference type="AlphaFoldDB" id="A0AAW1MIS4"/>
<evidence type="ECO:0000256" key="12">
    <source>
        <dbReference type="ARBA" id="ARBA00023170"/>
    </source>
</evidence>
<keyword evidence="9" id="KW-0067">ATP-binding</keyword>
<dbReference type="PANTHER" id="PTHR46877:SF14">
    <property type="entry name" value="RECEPTOR PROTEIN-TYROSINE KINASE"/>
    <property type="match status" value="1"/>
</dbReference>
<accession>A0AAW1MIS4</accession>
<dbReference type="GO" id="GO:0030425">
    <property type="term" value="C:dendrite"/>
    <property type="evidence" value="ECO:0007669"/>
    <property type="project" value="TreeGrafter"/>
</dbReference>
<evidence type="ECO:0000313" key="17">
    <source>
        <dbReference type="EMBL" id="KAK9746720.1"/>
    </source>
</evidence>
<evidence type="ECO:0000256" key="7">
    <source>
        <dbReference type="ARBA" id="ARBA00022741"/>
    </source>
</evidence>
<dbReference type="SMART" id="SM00454">
    <property type="entry name" value="SAM"/>
    <property type="match status" value="1"/>
</dbReference>